<dbReference type="SUPFAM" id="SSF53335">
    <property type="entry name" value="S-adenosyl-L-methionine-dependent methyltransferases"/>
    <property type="match status" value="1"/>
</dbReference>
<comment type="caution">
    <text evidence="2">The sequence shown here is derived from an EMBL/GenBank/DDBJ whole genome shotgun (WGS) entry which is preliminary data.</text>
</comment>
<dbReference type="InterPro" id="IPR029063">
    <property type="entry name" value="SAM-dependent_MTases_sf"/>
</dbReference>
<organism evidence="2 3">
    <name type="scientific">Vibrio paucivorans</name>
    <dbReference type="NCBI Taxonomy" id="2829489"/>
    <lineage>
        <taxon>Bacteria</taxon>
        <taxon>Pseudomonadati</taxon>
        <taxon>Pseudomonadota</taxon>
        <taxon>Gammaproteobacteria</taxon>
        <taxon>Vibrionales</taxon>
        <taxon>Vibrionaceae</taxon>
        <taxon>Vibrio</taxon>
    </lineage>
</organism>
<feature type="domain" description="Methyltransferase type 11" evidence="1">
    <location>
        <begin position="43"/>
        <end position="140"/>
    </location>
</feature>
<evidence type="ECO:0000259" key="1">
    <source>
        <dbReference type="Pfam" id="PF08241"/>
    </source>
</evidence>
<accession>A0A9X3CE85</accession>
<evidence type="ECO:0000313" key="3">
    <source>
        <dbReference type="Proteomes" id="UP001155586"/>
    </source>
</evidence>
<dbReference type="PANTHER" id="PTHR43861">
    <property type="entry name" value="TRANS-ACONITATE 2-METHYLTRANSFERASE-RELATED"/>
    <property type="match status" value="1"/>
</dbReference>
<proteinExistence type="predicted"/>
<keyword evidence="3" id="KW-1185">Reference proteome</keyword>
<keyword evidence="2" id="KW-0808">Transferase</keyword>
<name>A0A9X3CE85_9VIBR</name>
<dbReference type="InterPro" id="IPR013216">
    <property type="entry name" value="Methyltransf_11"/>
</dbReference>
<dbReference type="RefSeq" id="WP_265687492.1">
    <property type="nucleotide sequence ID" value="NZ_JAKRRX010000045.1"/>
</dbReference>
<dbReference type="Gene3D" id="3.40.50.150">
    <property type="entry name" value="Vaccinia Virus protein VP39"/>
    <property type="match status" value="1"/>
</dbReference>
<dbReference type="AlphaFoldDB" id="A0A9X3CE85"/>
<dbReference type="GO" id="GO:0032259">
    <property type="term" value="P:methylation"/>
    <property type="evidence" value="ECO:0007669"/>
    <property type="project" value="UniProtKB-KW"/>
</dbReference>
<dbReference type="EMBL" id="JAKRRX010000045">
    <property type="protein sequence ID" value="MCW8334087.1"/>
    <property type="molecule type" value="Genomic_DNA"/>
</dbReference>
<reference evidence="2" key="1">
    <citation type="submission" date="2022-02" db="EMBL/GenBank/DDBJ databases">
        <title>Vibrio sp. nov., a new bacterium isolated from Bohai sea, China.</title>
        <authorList>
            <person name="Yuan Y."/>
        </authorList>
    </citation>
    <scope>NUCLEOTIDE SEQUENCE</scope>
    <source>
        <strain evidence="2">DBSS07</strain>
    </source>
</reference>
<dbReference type="Proteomes" id="UP001155586">
    <property type="component" value="Unassembled WGS sequence"/>
</dbReference>
<keyword evidence="2" id="KW-0489">Methyltransferase</keyword>
<dbReference type="Pfam" id="PF08241">
    <property type="entry name" value="Methyltransf_11"/>
    <property type="match status" value="1"/>
</dbReference>
<gene>
    <name evidence="2" type="ORF">MD483_09655</name>
</gene>
<dbReference type="CDD" id="cd02440">
    <property type="entry name" value="AdoMet_MTases"/>
    <property type="match status" value="1"/>
</dbReference>
<evidence type="ECO:0000313" key="2">
    <source>
        <dbReference type="EMBL" id="MCW8334087.1"/>
    </source>
</evidence>
<sequence>MDVNLSFYDRKAAQLAEQYDSVDFESVHNSWRSYWPLSGSSVLDVGAGSGRDAKWFDSHGCKVVAIEPSAGFRQLGQQRTSTEVHWLDAQLPDISSLDAISHSFDLILVSAVWMHIPVPKRYQSLCSLVERLAEGGRIVITLRHGAFCDGRTSYGVSLAELEQIAQRLDLVICHVAETEDGLSRTGVAWQTVVLEKAPSVRKRK</sequence>
<protein>
    <submittedName>
        <fullName evidence="2">Class I SAM-dependent methyltransferase</fullName>
    </submittedName>
</protein>
<dbReference type="GO" id="GO:0008757">
    <property type="term" value="F:S-adenosylmethionine-dependent methyltransferase activity"/>
    <property type="evidence" value="ECO:0007669"/>
    <property type="project" value="InterPro"/>
</dbReference>